<dbReference type="AlphaFoldDB" id="A0A0E9QSZ4"/>
<name>A0A0E9QSZ4_ANGAN</name>
<reference evidence="1" key="2">
    <citation type="journal article" date="2015" name="Fish Shellfish Immunol.">
        <title>Early steps in the European eel (Anguilla anguilla)-Vibrio vulnificus interaction in the gills: Role of the RtxA13 toxin.</title>
        <authorList>
            <person name="Callol A."/>
            <person name="Pajuelo D."/>
            <person name="Ebbesson L."/>
            <person name="Teles M."/>
            <person name="MacKenzie S."/>
            <person name="Amaro C."/>
        </authorList>
    </citation>
    <scope>NUCLEOTIDE SEQUENCE</scope>
</reference>
<evidence type="ECO:0000313" key="1">
    <source>
        <dbReference type="EMBL" id="JAH19370.1"/>
    </source>
</evidence>
<accession>A0A0E9QSZ4</accession>
<protein>
    <submittedName>
        <fullName evidence="1">Uncharacterized protein</fullName>
    </submittedName>
</protein>
<dbReference type="EMBL" id="GBXM01089207">
    <property type="protein sequence ID" value="JAH19370.1"/>
    <property type="molecule type" value="Transcribed_RNA"/>
</dbReference>
<sequence>MSVLISQWGSPKSDEMWILIPLKPPIPWATQAPIVHCPVELPATVVPGMVRIQPMTVRPIHAPQPGA</sequence>
<proteinExistence type="predicted"/>
<organism evidence="1">
    <name type="scientific">Anguilla anguilla</name>
    <name type="common">European freshwater eel</name>
    <name type="synonym">Muraena anguilla</name>
    <dbReference type="NCBI Taxonomy" id="7936"/>
    <lineage>
        <taxon>Eukaryota</taxon>
        <taxon>Metazoa</taxon>
        <taxon>Chordata</taxon>
        <taxon>Craniata</taxon>
        <taxon>Vertebrata</taxon>
        <taxon>Euteleostomi</taxon>
        <taxon>Actinopterygii</taxon>
        <taxon>Neopterygii</taxon>
        <taxon>Teleostei</taxon>
        <taxon>Anguilliformes</taxon>
        <taxon>Anguillidae</taxon>
        <taxon>Anguilla</taxon>
    </lineage>
</organism>
<reference evidence="1" key="1">
    <citation type="submission" date="2014-11" db="EMBL/GenBank/DDBJ databases">
        <authorList>
            <person name="Amaro Gonzalez C."/>
        </authorList>
    </citation>
    <scope>NUCLEOTIDE SEQUENCE</scope>
</reference>